<dbReference type="SMART" id="SM00421">
    <property type="entry name" value="HTH_LUXR"/>
    <property type="match status" value="1"/>
</dbReference>
<feature type="transmembrane region" description="Helical" evidence="4">
    <location>
        <begin position="53"/>
        <end position="71"/>
    </location>
</feature>
<sequence>MNTTLKEIIGDEYAVLAIKYFISGFYYGMALLSLLLQFLLWKILHTKKLLFNLLLFISILICFISKDLYTLNNGYTLDLTSRFLISWNMTTTLILLILLPFPFLNYTRRLKFYKISILILGALLITELLTNILLVPNSTTVIYHSLITIVAIFSIFLFYLLYHKYNHNWHALFILGCVLTTSFLMSYFLSNQTIDFMIKWPIVRLFSLPLIIINAIMLFQQIQKLYNRKNSFKKASYQYLYFVRDYHKRLIQFQKEHHQFSEVNQSEKINIEYFLKNTFNLTEREIEVLNLIWEGNTNQQIADSLYISLNTAKYHIRNIYEKLNINSRNQAYIIEKEIINNANT</sequence>
<keyword evidence="7" id="KW-1185">Reference proteome</keyword>
<dbReference type="SUPFAM" id="SSF46894">
    <property type="entry name" value="C-terminal effector domain of the bipartite response regulators"/>
    <property type="match status" value="1"/>
</dbReference>
<protein>
    <recommendedName>
        <fullName evidence="5">HTH luxR-type domain-containing protein</fullName>
    </recommendedName>
</protein>
<dbReference type="Proteomes" id="UP000488936">
    <property type="component" value="Unassembled WGS sequence"/>
</dbReference>
<feature type="transmembrane region" description="Helical" evidence="4">
    <location>
        <begin position="20"/>
        <end position="41"/>
    </location>
</feature>
<dbReference type="PANTHER" id="PTHR44688">
    <property type="entry name" value="DNA-BINDING TRANSCRIPTIONAL ACTIVATOR DEVR_DOSR"/>
    <property type="match status" value="1"/>
</dbReference>
<keyword evidence="4" id="KW-0472">Membrane</keyword>
<feature type="transmembrane region" description="Helical" evidence="4">
    <location>
        <begin position="83"/>
        <end position="103"/>
    </location>
</feature>
<comment type="caution">
    <text evidence="6">The sequence shown here is derived from an EMBL/GenBank/DDBJ whole genome shotgun (WGS) entry which is preliminary data.</text>
</comment>
<dbReference type="InterPro" id="IPR036388">
    <property type="entry name" value="WH-like_DNA-bd_sf"/>
</dbReference>
<evidence type="ECO:0000256" key="2">
    <source>
        <dbReference type="ARBA" id="ARBA00023125"/>
    </source>
</evidence>
<dbReference type="PRINTS" id="PR00038">
    <property type="entry name" value="HTHLUXR"/>
</dbReference>
<proteinExistence type="predicted"/>
<feature type="transmembrane region" description="Helical" evidence="4">
    <location>
        <begin position="115"/>
        <end position="135"/>
    </location>
</feature>
<dbReference type="InterPro" id="IPR016032">
    <property type="entry name" value="Sig_transdc_resp-reg_C-effctor"/>
</dbReference>
<dbReference type="GO" id="GO:0003677">
    <property type="term" value="F:DNA binding"/>
    <property type="evidence" value="ECO:0007669"/>
    <property type="project" value="UniProtKB-KW"/>
</dbReference>
<dbReference type="OrthoDB" id="9807565at2"/>
<evidence type="ECO:0000313" key="7">
    <source>
        <dbReference type="Proteomes" id="UP000488936"/>
    </source>
</evidence>
<reference evidence="6 7" key="1">
    <citation type="journal article" date="2006" name="Int. J. Syst. Evol. Microbiol.">
        <title>Myroides pelagicus sp. nov., isolated from seawater in Thailand.</title>
        <authorList>
            <person name="Yoon J."/>
            <person name="Maneerat S."/>
            <person name="Kawai F."/>
            <person name="Yokota A."/>
        </authorList>
    </citation>
    <scope>NUCLEOTIDE SEQUENCE [LARGE SCALE GENOMIC DNA]</scope>
    <source>
        <strain evidence="6 7">SM1T</strain>
    </source>
</reference>
<dbReference type="EMBL" id="WMJY01000026">
    <property type="protein sequence ID" value="MTH30428.1"/>
    <property type="molecule type" value="Genomic_DNA"/>
</dbReference>
<dbReference type="PANTHER" id="PTHR44688:SF16">
    <property type="entry name" value="DNA-BINDING TRANSCRIPTIONAL ACTIVATOR DEVR_DOSR"/>
    <property type="match status" value="1"/>
</dbReference>
<keyword evidence="2" id="KW-0238">DNA-binding</keyword>
<gene>
    <name evidence="6" type="ORF">GJV77_11025</name>
</gene>
<dbReference type="InterPro" id="IPR000792">
    <property type="entry name" value="Tscrpt_reg_LuxR_C"/>
</dbReference>
<accession>A0A7K1GNR4</accession>
<dbReference type="CDD" id="cd06170">
    <property type="entry name" value="LuxR_C_like"/>
    <property type="match status" value="1"/>
</dbReference>
<keyword evidence="3" id="KW-0804">Transcription</keyword>
<dbReference type="RefSeq" id="WP_155036413.1">
    <property type="nucleotide sequence ID" value="NZ_JAYMMG010000011.1"/>
</dbReference>
<feature type="transmembrane region" description="Helical" evidence="4">
    <location>
        <begin position="169"/>
        <end position="189"/>
    </location>
</feature>
<dbReference type="AlphaFoldDB" id="A0A7K1GNR4"/>
<feature type="transmembrane region" description="Helical" evidence="4">
    <location>
        <begin position="201"/>
        <end position="219"/>
    </location>
</feature>
<evidence type="ECO:0000313" key="6">
    <source>
        <dbReference type="EMBL" id="MTH30428.1"/>
    </source>
</evidence>
<evidence type="ECO:0000256" key="4">
    <source>
        <dbReference type="SAM" id="Phobius"/>
    </source>
</evidence>
<keyword evidence="4" id="KW-1133">Transmembrane helix</keyword>
<dbReference type="Gene3D" id="1.10.10.10">
    <property type="entry name" value="Winged helix-like DNA-binding domain superfamily/Winged helix DNA-binding domain"/>
    <property type="match status" value="1"/>
</dbReference>
<feature type="transmembrane region" description="Helical" evidence="4">
    <location>
        <begin position="141"/>
        <end position="162"/>
    </location>
</feature>
<keyword evidence="4" id="KW-0812">Transmembrane</keyword>
<dbReference type="Pfam" id="PF00196">
    <property type="entry name" value="GerE"/>
    <property type="match status" value="1"/>
</dbReference>
<evidence type="ECO:0000256" key="3">
    <source>
        <dbReference type="ARBA" id="ARBA00023163"/>
    </source>
</evidence>
<evidence type="ECO:0000259" key="5">
    <source>
        <dbReference type="PROSITE" id="PS50043"/>
    </source>
</evidence>
<dbReference type="PROSITE" id="PS50043">
    <property type="entry name" value="HTH_LUXR_2"/>
    <property type="match status" value="1"/>
</dbReference>
<organism evidence="6 7">
    <name type="scientific">Myroides pelagicus</name>
    <dbReference type="NCBI Taxonomy" id="270914"/>
    <lineage>
        <taxon>Bacteria</taxon>
        <taxon>Pseudomonadati</taxon>
        <taxon>Bacteroidota</taxon>
        <taxon>Flavobacteriia</taxon>
        <taxon>Flavobacteriales</taxon>
        <taxon>Flavobacteriaceae</taxon>
        <taxon>Myroides</taxon>
    </lineage>
</organism>
<evidence type="ECO:0000256" key="1">
    <source>
        <dbReference type="ARBA" id="ARBA00023015"/>
    </source>
</evidence>
<name>A0A7K1GNR4_9FLAO</name>
<feature type="domain" description="HTH luxR-type" evidence="5">
    <location>
        <begin position="274"/>
        <end position="339"/>
    </location>
</feature>
<keyword evidence="1" id="KW-0805">Transcription regulation</keyword>
<dbReference type="GO" id="GO:0006355">
    <property type="term" value="P:regulation of DNA-templated transcription"/>
    <property type="evidence" value="ECO:0007669"/>
    <property type="project" value="InterPro"/>
</dbReference>